<reference evidence="2 3" key="1">
    <citation type="journal article" date="2013" name="Genome Announc.">
        <title>Draft Genome Sequence of Lactobacillus fermentum Strain 3872.</title>
        <authorList>
            <person name="Karlyshev A.V."/>
            <person name="Raju K."/>
            <person name="Abramov V.M."/>
        </authorList>
    </citation>
    <scope>NUCLEOTIDE SEQUENCE [LARGE SCALE GENOMIC DNA]</scope>
    <source>
        <strain evidence="2 3">3872</strain>
    </source>
</reference>
<evidence type="ECO:0000313" key="3">
    <source>
        <dbReference type="Proteomes" id="UP000016629"/>
    </source>
</evidence>
<name>A0A806T5H6_LIMFE</name>
<dbReference type="InterPro" id="IPR008254">
    <property type="entry name" value="Flavodoxin/NO_synth"/>
</dbReference>
<dbReference type="PROSITE" id="PS50902">
    <property type="entry name" value="FLAVODOXIN_LIKE"/>
    <property type="match status" value="1"/>
</dbReference>
<feature type="domain" description="Flavodoxin-like" evidence="1">
    <location>
        <begin position="5"/>
        <end position="88"/>
    </location>
</feature>
<dbReference type="InterPro" id="IPR029039">
    <property type="entry name" value="Flavoprotein-like_sf"/>
</dbReference>
<dbReference type="AlphaFoldDB" id="A0A806T5H6"/>
<protein>
    <recommendedName>
        <fullName evidence="1">Flavodoxin-like domain-containing protein</fullName>
    </recommendedName>
</protein>
<evidence type="ECO:0000313" key="2">
    <source>
        <dbReference type="EMBL" id="AKM51296.1"/>
    </source>
</evidence>
<proteinExistence type="predicted"/>
<accession>A0A806T5H6</accession>
<dbReference type="EMBL" id="CP011536">
    <property type="protein sequence ID" value="AKM51296.1"/>
    <property type="molecule type" value="Genomic_DNA"/>
</dbReference>
<reference evidence="2 3" key="2">
    <citation type="journal article" name="FEMS Microbiol. Lett.">
        <title>Lactobacillus fermentum 3872 genome sequencing reveals plasmid and chromosomal genes potentially involved in a probiotic activity.</title>
        <authorList>
            <person name="Lehri B."/>
            <person name="Seddon A.M."/>
            <person name="Karlyshev A.V."/>
        </authorList>
    </citation>
    <scope>NUCLEOTIDE SEQUENCE [LARGE SCALE GENOMIC DNA]</scope>
    <source>
        <strain evidence="2 3">3872</strain>
    </source>
</reference>
<organism evidence="2 3">
    <name type="scientific">Limosilactobacillus fermentum 3872</name>
    <dbReference type="NCBI Taxonomy" id="1381124"/>
    <lineage>
        <taxon>Bacteria</taxon>
        <taxon>Bacillati</taxon>
        <taxon>Bacillota</taxon>
        <taxon>Bacilli</taxon>
        <taxon>Lactobacillales</taxon>
        <taxon>Lactobacillaceae</taxon>
        <taxon>Limosilactobacillus</taxon>
    </lineage>
</organism>
<dbReference type="Gene3D" id="3.40.50.360">
    <property type="match status" value="1"/>
</dbReference>
<dbReference type="GO" id="GO:0010181">
    <property type="term" value="F:FMN binding"/>
    <property type="evidence" value="ECO:0007669"/>
    <property type="project" value="InterPro"/>
</dbReference>
<evidence type="ECO:0000259" key="1">
    <source>
        <dbReference type="PROSITE" id="PS50902"/>
    </source>
</evidence>
<sequence length="88" mass="9739">MLMKILIATYSWSGRTARLADQIADRLPDADRYQIAVPDGTYSVTDMYATSDQATQQLKTGNYLALVNPLPDLGRYDLILVSSPVWSG</sequence>
<dbReference type="SUPFAM" id="SSF52218">
    <property type="entry name" value="Flavoproteins"/>
    <property type="match status" value="1"/>
</dbReference>
<gene>
    <name evidence="2" type="ORF">N573_006100</name>
</gene>
<dbReference type="Proteomes" id="UP000016629">
    <property type="component" value="Chromosome"/>
</dbReference>
<dbReference type="GO" id="GO:0016651">
    <property type="term" value="F:oxidoreductase activity, acting on NAD(P)H"/>
    <property type="evidence" value="ECO:0007669"/>
    <property type="project" value="UniProtKB-ARBA"/>
</dbReference>